<dbReference type="PATRIC" id="fig|1449351.3.peg.2072"/>
<proteinExistence type="predicted"/>
<sequence length="58" mass="6593">MKTPNTPPGAAMRDETEKLHDQMDAALARQLQRIENEETPEHLLALARELQELLRGKS</sequence>
<gene>
    <name evidence="1" type="ORF">RISW2_03530</name>
</gene>
<protein>
    <submittedName>
        <fullName evidence="1">Uncharacterized protein</fullName>
    </submittedName>
</protein>
<dbReference type="RefSeq" id="WP_156943819.1">
    <property type="nucleotide sequence ID" value="NZ_JAME01000013.1"/>
</dbReference>
<organism evidence="1 2">
    <name type="scientific">Roseivivax isoporae LMG 25204</name>
    <dbReference type="NCBI Taxonomy" id="1449351"/>
    <lineage>
        <taxon>Bacteria</taxon>
        <taxon>Pseudomonadati</taxon>
        <taxon>Pseudomonadota</taxon>
        <taxon>Alphaproteobacteria</taxon>
        <taxon>Rhodobacterales</taxon>
        <taxon>Roseobacteraceae</taxon>
        <taxon>Roseivivax</taxon>
    </lineage>
</organism>
<accession>X7F8D4</accession>
<evidence type="ECO:0000313" key="1">
    <source>
        <dbReference type="EMBL" id="ETX29025.1"/>
    </source>
</evidence>
<dbReference type="Proteomes" id="UP000023430">
    <property type="component" value="Unassembled WGS sequence"/>
</dbReference>
<evidence type="ECO:0000313" key="2">
    <source>
        <dbReference type="Proteomes" id="UP000023430"/>
    </source>
</evidence>
<keyword evidence="2" id="KW-1185">Reference proteome</keyword>
<reference evidence="1 2" key="1">
    <citation type="submission" date="2014-01" db="EMBL/GenBank/DDBJ databases">
        <title>Roseivivax isoporae LMG 25204 Genome Sequencing.</title>
        <authorList>
            <person name="Lai Q."/>
            <person name="Li G."/>
            <person name="Shao Z."/>
        </authorList>
    </citation>
    <scope>NUCLEOTIDE SEQUENCE [LARGE SCALE GENOMIC DNA]</scope>
    <source>
        <strain evidence="1 2">LMG 25204</strain>
    </source>
</reference>
<comment type="caution">
    <text evidence="1">The sequence shown here is derived from an EMBL/GenBank/DDBJ whole genome shotgun (WGS) entry which is preliminary data.</text>
</comment>
<dbReference type="EMBL" id="JAME01000013">
    <property type="protein sequence ID" value="ETX29025.1"/>
    <property type="molecule type" value="Genomic_DNA"/>
</dbReference>
<dbReference type="AlphaFoldDB" id="X7F8D4"/>
<name>X7F8D4_9RHOB</name>